<feature type="region of interest" description="Disordered" evidence="6">
    <location>
        <begin position="289"/>
        <end position="337"/>
    </location>
</feature>
<evidence type="ECO:0000256" key="2">
    <source>
        <dbReference type="ARBA" id="ARBA00013855"/>
    </source>
</evidence>
<evidence type="ECO:0000256" key="3">
    <source>
        <dbReference type="ARBA" id="ARBA00022960"/>
    </source>
</evidence>
<dbReference type="Gene3D" id="2.40.10.340">
    <property type="entry name" value="Rod shape-determining protein MreC, domain 1"/>
    <property type="match status" value="1"/>
</dbReference>
<dbReference type="InterPro" id="IPR055342">
    <property type="entry name" value="MreC_beta-barrel_core"/>
</dbReference>
<organism evidence="8 9">
    <name type="scientific">Kribbibacterium absianum</name>
    <dbReference type="NCBI Taxonomy" id="3044210"/>
    <lineage>
        <taxon>Bacteria</taxon>
        <taxon>Bacillati</taxon>
        <taxon>Actinomycetota</taxon>
        <taxon>Coriobacteriia</taxon>
        <taxon>Coriobacteriales</taxon>
        <taxon>Kribbibacteriaceae</taxon>
        <taxon>Kribbibacterium</taxon>
    </lineage>
</organism>
<keyword evidence="3" id="KW-0133">Cell shape</keyword>
<evidence type="ECO:0000256" key="5">
    <source>
        <dbReference type="SAM" id="Coils"/>
    </source>
</evidence>
<evidence type="ECO:0000256" key="1">
    <source>
        <dbReference type="ARBA" id="ARBA00009369"/>
    </source>
</evidence>
<keyword evidence="5" id="KW-0175">Coiled coil</keyword>
<dbReference type="InterPro" id="IPR007221">
    <property type="entry name" value="MreC"/>
</dbReference>
<sequence length="337" mass="33734">MASHSSLSHGLRQSGSSRVRVFAVLMAVSLVLFTLSSAAGETGPVAAVRGVVQTIVMPVRYLGSVVFAPFDGLGNVFTNLTASQETLSQLQEENERLKAQNAQLAESAQAAQRLEGLLKLKSSYDLTGVGARVVSGSVDSGTTTIAIDKGTTSGIAVGMPVTDSYGVIGQVSSVGPTSAVVRLVTDERSGVSAMVQSSRAQGQLEGTGADELSLTLVRADQIVAVGDLVVTSGLGGVYPKGLLLGTVTSVERPSGALYYDITVKPAAAVGNLEEVFVITAVSSDQSASTAEAAEADSQEEGASPTSAGAAAGSDGTASDDAGATSAGSSTAATGEEG</sequence>
<comment type="caution">
    <text evidence="8">The sequence shown here is derived from an EMBL/GenBank/DDBJ whole genome shotgun (WGS) entry which is preliminary data.</text>
</comment>
<protein>
    <recommendedName>
        <fullName evidence="2">Cell shape-determining protein MreC</fullName>
    </recommendedName>
    <alternativeName>
        <fullName evidence="4">Cell shape protein MreC</fullName>
    </alternativeName>
</protein>
<accession>A0ABT6ZJ24</accession>
<name>A0ABT6ZJ24_9ACTN</name>
<dbReference type="InterPro" id="IPR042175">
    <property type="entry name" value="Cell/Rod_MreC_2"/>
</dbReference>
<feature type="coiled-coil region" evidence="5">
    <location>
        <begin position="80"/>
        <end position="117"/>
    </location>
</feature>
<evidence type="ECO:0000256" key="4">
    <source>
        <dbReference type="ARBA" id="ARBA00032089"/>
    </source>
</evidence>
<evidence type="ECO:0000259" key="7">
    <source>
        <dbReference type="Pfam" id="PF04085"/>
    </source>
</evidence>
<evidence type="ECO:0000256" key="6">
    <source>
        <dbReference type="SAM" id="MobiDB-lite"/>
    </source>
</evidence>
<reference evidence="8" key="1">
    <citation type="submission" date="2023-05" db="EMBL/GenBank/DDBJ databases">
        <title>[olsenella] sp. nov., isolated from a pig farm feces dump.</title>
        <authorList>
            <person name="Chang Y.-H."/>
        </authorList>
    </citation>
    <scope>NUCLEOTIDE SEQUENCE</scope>
    <source>
        <strain evidence="8">YH-ols2217</strain>
    </source>
</reference>
<comment type="similarity">
    <text evidence="1">Belongs to the MreC family.</text>
</comment>
<dbReference type="PANTHER" id="PTHR34138">
    <property type="entry name" value="CELL SHAPE-DETERMINING PROTEIN MREC"/>
    <property type="match status" value="1"/>
</dbReference>
<dbReference type="NCBIfam" id="TIGR00219">
    <property type="entry name" value="mreC"/>
    <property type="match status" value="1"/>
</dbReference>
<dbReference type="InterPro" id="IPR042177">
    <property type="entry name" value="Cell/Rod_1"/>
</dbReference>
<keyword evidence="9" id="KW-1185">Reference proteome</keyword>
<gene>
    <name evidence="8" type="primary">mreC</name>
    <name evidence="8" type="ORF">QJ043_02960</name>
</gene>
<dbReference type="PANTHER" id="PTHR34138:SF1">
    <property type="entry name" value="CELL SHAPE-DETERMINING PROTEIN MREC"/>
    <property type="match status" value="1"/>
</dbReference>
<dbReference type="RefSeq" id="WP_283712677.1">
    <property type="nucleotide sequence ID" value="NZ_JASJEW010000001.1"/>
</dbReference>
<feature type="compositionally biased region" description="Low complexity" evidence="6">
    <location>
        <begin position="300"/>
        <end position="337"/>
    </location>
</feature>
<evidence type="ECO:0000313" key="8">
    <source>
        <dbReference type="EMBL" id="MDJ1129045.1"/>
    </source>
</evidence>
<proteinExistence type="inferred from homology"/>
<dbReference type="Pfam" id="PF04085">
    <property type="entry name" value="MreC"/>
    <property type="match status" value="1"/>
</dbReference>
<dbReference type="EMBL" id="JASJEX010000001">
    <property type="protein sequence ID" value="MDJ1129045.1"/>
    <property type="molecule type" value="Genomic_DNA"/>
</dbReference>
<evidence type="ECO:0000313" key="9">
    <source>
        <dbReference type="Proteomes" id="UP001431693"/>
    </source>
</evidence>
<dbReference type="Proteomes" id="UP001431693">
    <property type="component" value="Unassembled WGS sequence"/>
</dbReference>
<feature type="domain" description="Rod shape-determining protein MreC beta-barrel core" evidence="7">
    <location>
        <begin position="133"/>
        <end position="278"/>
    </location>
</feature>
<dbReference type="Gene3D" id="2.40.10.350">
    <property type="entry name" value="Rod shape-determining protein MreC, domain 2"/>
    <property type="match status" value="1"/>
</dbReference>